<feature type="domain" description="Major facilitator superfamily (MFS) profile" evidence="9">
    <location>
        <begin position="8"/>
        <end position="382"/>
    </location>
</feature>
<proteinExistence type="inferred from homology"/>
<dbReference type="Pfam" id="PF07690">
    <property type="entry name" value="MFS_1"/>
    <property type="match status" value="1"/>
</dbReference>
<comment type="subcellular location">
    <subcellularLocation>
        <location evidence="1">Cell membrane</location>
        <topology evidence="1">Multi-pass membrane protein</topology>
    </subcellularLocation>
</comment>
<feature type="transmembrane region" description="Helical" evidence="8">
    <location>
        <begin position="75"/>
        <end position="98"/>
    </location>
</feature>
<dbReference type="EMBL" id="MDHN01000008">
    <property type="protein sequence ID" value="OFC72049.1"/>
    <property type="molecule type" value="Genomic_DNA"/>
</dbReference>
<dbReference type="Proteomes" id="UP000175691">
    <property type="component" value="Unassembled WGS sequence"/>
</dbReference>
<feature type="transmembrane region" description="Helical" evidence="8">
    <location>
        <begin position="134"/>
        <end position="155"/>
    </location>
</feature>
<evidence type="ECO:0000256" key="4">
    <source>
        <dbReference type="ARBA" id="ARBA00022475"/>
    </source>
</evidence>
<gene>
    <name evidence="10" type="ORF">BFC18_04930</name>
</gene>
<dbReference type="SUPFAM" id="SSF103473">
    <property type="entry name" value="MFS general substrate transporter"/>
    <property type="match status" value="1"/>
</dbReference>
<evidence type="ECO:0000313" key="11">
    <source>
        <dbReference type="Proteomes" id="UP000175691"/>
    </source>
</evidence>
<dbReference type="GO" id="GO:0005886">
    <property type="term" value="C:plasma membrane"/>
    <property type="evidence" value="ECO:0007669"/>
    <property type="project" value="UniProtKB-SubCell"/>
</dbReference>
<comment type="similarity">
    <text evidence="2">Belongs to the major facilitator superfamily.</text>
</comment>
<feature type="transmembrane region" description="Helical" evidence="8">
    <location>
        <begin position="359"/>
        <end position="378"/>
    </location>
</feature>
<feature type="transmembrane region" description="Helical" evidence="8">
    <location>
        <begin position="247"/>
        <end position="264"/>
    </location>
</feature>
<feature type="transmembrane region" description="Helical" evidence="8">
    <location>
        <begin position="212"/>
        <end position="235"/>
    </location>
</feature>
<keyword evidence="5 8" id="KW-0812">Transmembrane</keyword>
<accession>A0A1E7ZEW4</accession>
<evidence type="ECO:0000256" key="7">
    <source>
        <dbReference type="ARBA" id="ARBA00023136"/>
    </source>
</evidence>
<keyword evidence="7 8" id="KW-0472">Membrane</keyword>
<protein>
    <submittedName>
        <fullName evidence="10">MFS transporter</fullName>
    </submittedName>
</protein>
<feature type="transmembrane region" description="Helical" evidence="8">
    <location>
        <begin position="161"/>
        <end position="180"/>
    </location>
</feature>
<dbReference type="RefSeq" id="WP_070123831.1">
    <property type="nucleotide sequence ID" value="NZ_MDHN01000008.1"/>
</dbReference>
<feature type="transmembrane region" description="Helical" evidence="8">
    <location>
        <begin position="333"/>
        <end position="353"/>
    </location>
</feature>
<dbReference type="STRING" id="1656094.BFC18_04930"/>
<dbReference type="InterPro" id="IPR036259">
    <property type="entry name" value="MFS_trans_sf"/>
</dbReference>
<sequence length="384" mass="41330">MPVQAQHRLQIIIFALVCAAFTNIYITQPVLPVLQQDFDTDLVRVSLTVSAVVLGIALANLPFGLISDRFPIKPIIAIGGTAIIVCGLICAATDSLSLLISARFVQGIFIPALTTCIVAYLSKTLPPASLNVVMGSYVSATVAGGLGGRLLGGWAFSPEHWRYAFVATSLLTAIAIFAALKGLPAHQQNKQQTTKPATSYLRLVAQWKLLRLYLCALCGFGIFSSVFNFLPFHLAEPMFGFSTQDTTLLYLVYLVGVMIGPVTGKLSNRFGSGNTLLVGSAVLLSALLMLLLPFTLAILVGLLLFCAGFFTIHAAAVGALNRKLDAGHGRANALYTLFYYVGGWVGITLSSFIYQHFGWTALITCLITLLIMPVWTGIAERKHR</sequence>
<feature type="transmembrane region" description="Helical" evidence="8">
    <location>
        <begin position="276"/>
        <end position="296"/>
    </location>
</feature>
<evidence type="ECO:0000256" key="1">
    <source>
        <dbReference type="ARBA" id="ARBA00004651"/>
    </source>
</evidence>
<evidence type="ECO:0000256" key="5">
    <source>
        <dbReference type="ARBA" id="ARBA00022692"/>
    </source>
</evidence>
<feature type="transmembrane region" description="Helical" evidence="8">
    <location>
        <begin position="104"/>
        <end position="122"/>
    </location>
</feature>
<dbReference type="PANTHER" id="PTHR43271:SF2">
    <property type="entry name" value="BLL2771 PROTEIN"/>
    <property type="match status" value="1"/>
</dbReference>
<name>A0A1E7ZEW4_9ALTE</name>
<keyword evidence="3" id="KW-0813">Transport</keyword>
<evidence type="ECO:0000313" key="10">
    <source>
        <dbReference type="EMBL" id="OFC72049.1"/>
    </source>
</evidence>
<organism evidence="10 11">
    <name type="scientific">Alteromonas confluentis</name>
    <dbReference type="NCBI Taxonomy" id="1656094"/>
    <lineage>
        <taxon>Bacteria</taxon>
        <taxon>Pseudomonadati</taxon>
        <taxon>Pseudomonadota</taxon>
        <taxon>Gammaproteobacteria</taxon>
        <taxon>Alteromonadales</taxon>
        <taxon>Alteromonadaceae</taxon>
        <taxon>Alteromonas/Salinimonas group</taxon>
        <taxon>Alteromonas</taxon>
    </lineage>
</organism>
<dbReference type="Gene3D" id="1.20.1250.20">
    <property type="entry name" value="MFS general substrate transporter like domains"/>
    <property type="match status" value="1"/>
</dbReference>
<evidence type="ECO:0000256" key="3">
    <source>
        <dbReference type="ARBA" id="ARBA00022448"/>
    </source>
</evidence>
<keyword evidence="11" id="KW-1185">Reference proteome</keyword>
<evidence type="ECO:0000256" key="2">
    <source>
        <dbReference type="ARBA" id="ARBA00008335"/>
    </source>
</evidence>
<dbReference type="PROSITE" id="PS50850">
    <property type="entry name" value="MFS"/>
    <property type="match status" value="1"/>
</dbReference>
<keyword evidence="4" id="KW-1003">Cell membrane</keyword>
<dbReference type="InterPro" id="IPR020846">
    <property type="entry name" value="MFS_dom"/>
</dbReference>
<reference evidence="10 11" key="1">
    <citation type="submission" date="2016-08" db="EMBL/GenBank/DDBJ databases">
        <authorList>
            <person name="Seilhamer J.J."/>
        </authorList>
    </citation>
    <scope>NUCLEOTIDE SEQUENCE [LARGE SCALE GENOMIC DNA]</scope>
    <source>
        <strain evidence="10 11">KCTC 42603</strain>
    </source>
</reference>
<feature type="transmembrane region" description="Helical" evidence="8">
    <location>
        <begin position="302"/>
        <end position="321"/>
    </location>
</feature>
<dbReference type="CDD" id="cd17324">
    <property type="entry name" value="MFS_NepI_like"/>
    <property type="match status" value="1"/>
</dbReference>
<feature type="transmembrane region" description="Helical" evidence="8">
    <location>
        <begin position="12"/>
        <end position="31"/>
    </location>
</feature>
<dbReference type="OrthoDB" id="9815356at2"/>
<evidence type="ECO:0000259" key="9">
    <source>
        <dbReference type="PROSITE" id="PS50850"/>
    </source>
</evidence>
<dbReference type="GO" id="GO:0022857">
    <property type="term" value="F:transmembrane transporter activity"/>
    <property type="evidence" value="ECO:0007669"/>
    <property type="project" value="InterPro"/>
</dbReference>
<dbReference type="AlphaFoldDB" id="A0A1E7ZEW4"/>
<feature type="transmembrane region" description="Helical" evidence="8">
    <location>
        <begin position="43"/>
        <end position="63"/>
    </location>
</feature>
<dbReference type="PANTHER" id="PTHR43271">
    <property type="entry name" value="BLL2771 PROTEIN"/>
    <property type="match status" value="1"/>
</dbReference>
<dbReference type="InterPro" id="IPR011701">
    <property type="entry name" value="MFS"/>
</dbReference>
<evidence type="ECO:0000256" key="8">
    <source>
        <dbReference type="SAM" id="Phobius"/>
    </source>
</evidence>
<comment type="caution">
    <text evidence="10">The sequence shown here is derived from an EMBL/GenBank/DDBJ whole genome shotgun (WGS) entry which is preliminary data.</text>
</comment>
<keyword evidence="6 8" id="KW-1133">Transmembrane helix</keyword>
<evidence type="ECO:0000256" key="6">
    <source>
        <dbReference type="ARBA" id="ARBA00022989"/>
    </source>
</evidence>